<dbReference type="SUPFAM" id="SSF63411">
    <property type="entry name" value="LuxS/MPP-like metallohydrolase"/>
    <property type="match status" value="2"/>
</dbReference>
<dbReference type="InterPro" id="IPR007863">
    <property type="entry name" value="Peptidase_M16_C"/>
</dbReference>
<dbReference type="EMBL" id="LNAL01000003">
    <property type="protein sequence ID" value="KUG09259.1"/>
    <property type="molecule type" value="Genomic_DNA"/>
</dbReference>
<feature type="domain" description="Peptidase M16 N-terminal" evidence="1">
    <location>
        <begin position="2"/>
        <end position="81"/>
    </location>
</feature>
<evidence type="ECO:0000313" key="4">
    <source>
        <dbReference type="Proteomes" id="UP000054223"/>
    </source>
</evidence>
<keyword evidence="4" id="KW-1185">Reference proteome</keyword>
<comment type="caution">
    <text evidence="3">The sequence shown here is derived from an EMBL/GenBank/DDBJ whole genome shotgun (WGS) entry which is preliminary data.</text>
</comment>
<dbReference type="Pfam" id="PF00675">
    <property type="entry name" value="Peptidase_M16"/>
    <property type="match status" value="1"/>
</dbReference>
<dbReference type="GO" id="GO:0046872">
    <property type="term" value="F:metal ion binding"/>
    <property type="evidence" value="ECO:0007669"/>
    <property type="project" value="InterPro"/>
</dbReference>
<proteinExistence type="predicted"/>
<organism evidence="3 4">
    <name type="scientific">Solirubrum puertoriconensis</name>
    <dbReference type="NCBI Taxonomy" id="1751427"/>
    <lineage>
        <taxon>Bacteria</taxon>
        <taxon>Pseudomonadati</taxon>
        <taxon>Bacteroidota</taxon>
        <taxon>Cytophagia</taxon>
        <taxon>Cytophagales</taxon>
    </lineage>
</organism>
<dbReference type="PANTHER" id="PTHR11851:SF224">
    <property type="entry name" value="PROCESSING PROTEASE"/>
    <property type="match status" value="1"/>
</dbReference>
<evidence type="ECO:0008006" key="5">
    <source>
        <dbReference type="Google" id="ProtNLM"/>
    </source>
</evidence>
<sequence>MLDGTHTRTARQIADEVAFYGASLECDQGFDRATLTLYCLSRHLEKLLPLVHDVLVNAIFPDKDVELLKTRTVQNIRVERQKTSYLASERFSRNLFGSAHPYGRVFNEEAFLALSANDARILHRKTYNLSKAEVFLCGEVDDSHTKLLLELLGSSAAVNTEQDQQTEHAELTAAQEDYVPVEGSLQASLRLGRVWPAPTHADTHKLQFLIKVLGGYFGSRLMKNIREDKGFTYGIHASISHREHRSNLIIGSDVNAENAQAAIREIHIEMRKLQEEAIPGEELETVRSYILGKFLNELGTIFEQVDKYKTRVLLGLPADFHGRFVADVEAVTAAELQELAQAYLAPDTLTQAVAGPPHN</sequence>
<dbReference type="Pfam" id="PF05193">
    <property type="entry name" value="Peptidase_M16_C"/>
    <property type="match status" value="1"/>
</dbReference>
<evidence type="ECO:0000259" key="2">
    <source>
        <dbReference type="Pfam" id="PF05193"/>
    </source>
</evidence>
<evidence type="ECO:0000259" key="1">
    <source>
        <dbReference type="Pfam" id="PF00675"/>
    </source>
</evidence>
<dbReference type="Gene3D" id="3.30.830.10">
    <property type="entry name" value="Metalloenzyme, LuxS/M16 peptidase-like"/>
    <property type="match status" value="2"/>
</dbReference>
<dbReference type="InterPro" id="IPR011765">
    <property type="entry name" value="Pept_M16_N"/>
</dbReference>
<reference evidence="3 4" key="1">
    <citation type="submission" date="2015-11" db="EMBL/GenBank/DDBJ databases">
        <title>Solirubrum puertoriconensis gen. nov. an environmental bacteria isolated in Puerto Rico.</title>
        <authorList>
            <person name="Cuebas-Irizarry M.F."/>
            <person name="Montalvo-Rodriguez R."/>
        </authorList>
    </citation>
    <scope>NUCLEOTIDE SEQUENCE [LARGE SCALE GENOMIC DNA]</scope>
    <source>
        <strain evidence="3 4">MC1A</strain>
    </source>
</reference>
<dbReference type="InterPro" id="IPR011249">
    <property type="entry name" value="Metalloenz_LuxS/M16"/>
</dbReference>
<feature type="domain" description="Peptidase M16 C-terminal" evidence="2">
    <location>
        <begin position="114"/>
        <end position="287"/>
    </location>
</feature>
<accession>A0A9X0HNL4</accession>
<dbReference type="AlphaFoldDB" id="A0A9X0HNL4"/>
<name>A0A9X0HNL4_SOLP1</name>
<protein>
    <recommendedName>
        <fullName evidence="5">Peptidase M16</fullName>
    </recommendedName>
</protein>
<dbReference type="Proteomes" id="UP000054223">
    <property type="component" value="Unassembled WGS sequence"/>
</dbReference>
<evidence type="ECO:0000313" key="3">
    <source>
        <dbReference type="EMBL" id="KUG09259.1"/>
    </source>
</evidence>
<gene>
    <name evidence="3" type="ORF">ASU33_16085</name>
</gene>
<dbReference type="PANTHER" id="PTHR11851">
    <property type="entry name" value="METALLOPROTEASE"/>
    <property type="match status" value="1"/>
</dbReference>
<dbReference type="InterPro" id="IPR050361">
    <property type="entry name" value="MPP/UQCRC_Complex"/>
</dbReference>